<dbReference type="RefSeq" id="WP_145063889.1">
    <property type="nucleotide sequence ID" value="NZ_CP036287.1"/>
</dbReference>
<accession>A0A518BH67</accession>
<organism evidence="3 4">
    <name type="scientific">Engelhardtia mirabilis</name>
    <dbReference type="NCBI Taxonomy" id="2528011"/>
    <lineage>
        <taxon>Bacteria</taxon>
        <taxon>Pseudomonadati</taxon>
        <taxon>Planctomycetota</taxon>
        <taxon>Planctomycetia</taxon>
        <taxon>Planctomycetia incertae sedis</taxon>
        <taxon>Engelhardtia</taxon>
    </lineage>
</organism>
<dbReference type="InterPro" id="IPR040704">
    <property type="entry name" value="HEPN_AbiU2"/>
</dbReference>
<reference evidence="3 4" key="1">
    <citation type="submission" date="2019-02" db="EMBL/GenBank/DDBJ databases">
        <title>Deep-cultivation of Planctomycetes and their phenomic and genomic characterization uncovers novel biology.</title>
        <authorList>
            <person name="Wiegand S."/>
            <person name="Jogler M."/>
            <person name="Boedeker C."/>
            <person name="Pinto D."/>
            <person name="Vollmers J."/>
            <person name="Rivas-Marin E."/>
            <person name="Kohn T."/>
            <person name="Peeters S.H."/>
            <person name="Heuer A."/>
            <person name="Rast P."/>
            <person name="Oberbeckmann S."/>
            <person name="Bunk B."/>
            <person name="Jeske O."/>
            <person name="Meyerdierks A."/>
            <person name="Storesund J.E."/>
            <person name="Kallscheuer N."/>
            <person name="Luecker S."/>
            <person name="Lage O.M."/>
            <person name="Pohl T."/>
            <person name="Merkel B.J."/>
            <person name="Hornburger P."/>
            <person name="Mueller R.-W."/>
            <person name="Bruemmer F."/>
            <person name="Labrenz M."/>
            <person name="Spormann A.M."/>
            <person name="Op den Camp H."/>
            <person name="Overmann J."/>
            <person name="Amann R."/>
            <person name="Jetten M.S.M."/>
            <person name="Mascher T."/>
            <person name="Medema M.H."/>
            <person name="Devos D.P."/>
            <person name="Kaster A.-K."/>
            <person name="Ovreas L."/>
            <person name="Rohde M."/>
            <person name="Galperin M.Y."/>
            <person name="Jogler C."/>
        </authorList>
    </citation>
    <scope>NUCLEOTIDE SEQUENCE [LARGE SCALE GENOMIC DNA]</scope>
    <source>
        <strain evidence="3 4">Pla133</strain>
    </source>
</reference>
<sequence>MPRIRSTSREELKEWFDEVLILDIFRFDRAYGLLETVGTHADRINADPTNFGELFGTIQDLAKTSALVHAARLFDSPRGRNRPRSLVTLLNDLADGDTELPALEAREELMDFLRRTGIRNDAGSDRELLRLTGEAMGAQLDEEQISARLDRFRKIRNKRIVHHEGAAFHVRQSWKDVHALVDEARSMLGVLGFAFFRTVYIHSGHEWTLCGDATRPSRALELLLTDLEIIEDEGPHGAHMHEHRKKKIREQRSERRGQADGASDA</sequence>
<dbReference type="Proteomes" id="UP000316921">
    <property type="component" value="Chromosome"/>
</dbReference>
<evidence type="ECO:0000313" key="3">
    <source>
        <dbReference type="EMBL" id="QDU66322.1"/>
    </source>
</evidence>
<dbReference type="KEGG" id="pbap:Pla133_13920"/>
<feature type="domain" description="HEPN AbiU2-like" evidence="2">
    <location>
        <begin position="10"/>
        <end position="198"/>
    </location>
</feature>
<evidence type="ECO:0000313" key="4">
    <source>
        <dbReference type="Proteomes" id="UP000316921"/>
    </source>
</evidence>
<protein>
    <recommendedName>
        <fullName evidence="2">HEPN AbiU2-like domain-containing protein</fullName>
    </recommendedName>
</protein>
<name>A0A518BH67_9BACT</name>
<proteinExistence type="predicted"/>
<evidence type="ECO:0000259" key="2">
    <source>
        <dbReference type="Pfam" id="PF18734"/>
    </source>
</evidence>
<dbReference type="Pfam" id="PF18734">
    <property type="entry name" value="HEPN_AbiU2"/>
    <property type="match status" value="1"/>
</dbReference>
<feature type="region of interest" description="Disordered" evidence="1">
    <location>
        <begin position="234"/>
        <end position="265"/>
    </location>
</feature>
<keyword evidence="4" id="KW-1185">Reference proteome</keyword>
<dbReference type="AlphaFoldDB" id="A0A518BH67"/>
<dbReference type="EMBL" id="CP036287">
    <property type="protein sequence ID" value="QDU66322.1"/>
    <property type="molecule type" value="Genomic_DNA"/>
</dbReference>
<gene>
    <name evidence="3" type="ORF">Pla133_13920</name>
</gene>
<evidence type="ECO:0000256" key="1">
    <source>
        <dbReference type="SAM" id="MobiDB-lite"/>
    </source>
</evidence>